<comment type="pathway">
    <text evidence="1 11">Glycerolipid metabolism; triacylglycerol biosynthesis.</text>
</comment>
<evidence type="ECO:0000256" key="7">
    <source>
        <dbReference type="ARBA" id="ARBA00022798"/>
    </source>
</evidence>
<keyword evidence="8 11" id="KW-0443">Lipid metabolism</keyword>
<evidence type="ECO:0000259" key="13">
    <source>
        <dbReference type="Pfam" id="PF06974"/>
    </source>
</evidence>
<evidence type="ECO:0000256" key="9">
    <source>
        <dbReference type="ARBA" id="ARBA00023315"/>
    </source>
</evidence>
<gene>
    <name evidence="14" type="ORF">ACFQ04_01585</name>
</gene>
<dbReference type="Gene3D" id="3.30.559.30">
    <property type="entry name" value="Nonribosomal peptide synthetase, condensation domain"/>
    <property type="match status" value="1"/>
</dbReference>
<dbReference type="Pfam" id="PF06974">
    <property type="entry name" value="WS_DGAT_C"/>
    <property type="match status" value="1"/>
</dbReference>
<comment type="pathway">
    <text evidence="2">Lipid metabolism.</text>
</comment>
<dbReference type="SUPFAM" id="SSF52777">
    <property type="entry name" value="CoA-dependent acyltransferases"/>
    <property type="match status" value="2"/>
</dbReference>
<comment type="similarity">
    <text evidence="3 11">Belongs to the long-chain O-acyltransferase family.</text>
</comment>
<evidence type="ECO:0000313" key="15">
    <source>
        <dbReference type="Proteomes" id="UP001597068"/>
    </source>
</evidence>
<dbReference type="EC" id="2.3.1.20" evidence="4 11"/>
<dbReference type="Proteomes" id="UP001597068">
    <property type="component" value="Unassembled WGS sequence"/>
</dbReference>
<evidence type="ECO:0000256" key="8">
    <source>
        <dbReference type="ARBA" id="ARBA00023098"/>
    </source>
</evidence>
<comment type="catalytic activity">
    <reaction evidence="10 11">
        <text>an acyl-CoA + a 1,2-diacyl-sn-glycerol = a triacyl-sn-glycerol + CoA</text>
        <dbReference type="Rhea" id="RHEA:10868"/>
        <dbReference type="ChEBI" id="CHEBI:17815"/>
        <dbReference type="ChEBI" id="CHEBI:57287"/>
        <dbReference type="ChEBI" id="CHEBI:58342"/>
        <dbReference type="ChEBI" id="CHEBI:64615"/>
        <dbReference type="EC" id="2.3.1.20"/>
    </reaction>
</comment>
<keyword evidence="9 11" id="KW-0012">Acyltransferase</keyword>
<organism evidence="14 15">
    <name type="scientific">Williamsia deligens</name>
    <dbReference type="NCBI Taxonomy" id="321325"/>
    <lineage>
        <taxon>Bacteria</taxon>
        <taxon>Bacillati</taxon>
        <taxon>Actinomycetota</taxon>
        <taxon>Actinomycetes</taxon>
        <taxon>Mycobacteriales</taxon>
        <taxon>Nocardiaceae</taxon>
        <taxon>Williamsia</taxon>
    </lineage>
</organism>
<evidence type="ECO:0000256" key="4">
    <source>
        <dbReference type="ARBA" id="ARBA00013244"/>
    </source>
</evidence>
<evidence type="ECO:0000259" key="12">
    <source>
        <dbReference type="Pfam" id="PF03007"/>
    </source>
</evidence>
<keyword evidence="7 11" id="KW-0319">Glycerol metabolism</keyword>
<evidence type="ECO:0000256" key="2">
    <source>
        <dbReference type="ARBA" id="ARBA00005189"/>
    </source>
</evidence>
<dbReference type="EMBL" id="JBHTIL010000001">
    <property type="protein sequence ID" value="MFD0924418.1"/>
    <property type="molecule type" value="Genomic_DNA"/>
</dbReference>
<feature type="domain" description="O-acyltransferase WSD1-like N-terminal" evidence="12">
    <location>
        <begin position="5"/>
        <end position="270"/>
    </location>
</feature>
<protein>
    <recommendedName>
        <fullName evidence="4 11">Diacylglycerol O-acyltransferase</fullName>
        <ecNumber evidence="4 11">2.3.1.20</ecNumber>
    </recommendedName>
</protein>
<dbReference type="InterPro" id="IPR004255">
    <property type="entry name" value="O-acyltransferase_WSD1_N"/>
</dbReference>
<sequence>MVTRLSTQDALFYYLDEQSATSHLGSLLILDRGADELQYDRLLATVESRLGAVPRYRQRIREVGLGIGRPVWVDDTGFDITYHVRRSALPSPGADDQLHDLVARLMSRPLDRSRPLWEMYLVEGLAENRMAVLTKTHQALVDGHDAVEINQVLVDAHPQAPDAPQDIWLPAPEPSDASLVVGALTDVASRPWELVGAVRVLSAPVAGIGSAVSGSLRRAGSMLRFATDGAPDSPLNGQTSGRRRFTVSSADARDCARIARRHDCSMTDVVLAAIAGALRRWLLSRDAVVDSSATVRALVPLGAYNGTGDAGHGDRGRADGRRDEGWDQIDESEWTAAGVRGFVTDLPVGEPNAAVRLSQVAHLTGRHSTSGRRVAMAARSWLPEIGPATFHAMTSRAAATVSGRSFNLPISIAGGGSAPQYLAGNRIVAAYPVPALVPQRALAIGLNHYNGRIFVAFNADRDIMWDLASMPEYFAEAVGELAARTSIP</sequence>
<proteinExistence type="inferred from homology"/>
<evidence type="ECO:0000256" key="10">
    <source>
        <dbReference type="ARBA" id="ARBA00048109"/>
    </source>
</evidence>
<dbReference type="RefSeq" id="WP_253647545.1">
    <property type="nucleotide sequence ID" value="NZ_BAAAMO010000002.1"/>
</dbReference>
<dbReference type="NCBIfam" id="TIGR02946">
    <property type="entry name" value="acyl_WS_DGAT"/>
    <property type="match status" value="1"/>
</dbReference>
<keyword evidence="5 11" id="KW-0444">Lipid biosynthesis</keyword>
<evidence type="ECO:0000256" key="11">
    <source>
        <dbReference type="RuleBase" id="RU361241"/>
    </source>
</evidence>
<feature type="domain" description="O-acyltransferase WSD1 C-terminal" evidence="13">
    <location>
        <begin position="343"/>
        <end position="481"/>
    </location>
</feature>
<comment type="caution">
    <text evidence="14">The sequence shown here is derived from an EMBL/GenBank/DDBJ whole genome shotgun (WGS) entry which is preliminary data.</text>
</comment>
<evidence type="ECO:0000256" key="1">
    <source>
        <dbReference type="ARBA" id="ARBA00004771"/>
    </source>
</evidence>
<dbReference type="PANTHER" id="PTHR31650">
    <property type="entry name" value="O-ACYLTRANSFERASE (WSD1-LIKE) FAMILY PROTEIN"/>
    <property type="match status" value="1"/>
</dbReference>
<keyword evidence="15" id="KW-1185">Reference proteome</keyword>
<evidence type="ECO:0000256" key="5">
    <source>
        <dbReference type="ARBA" id="ARBA00022516"/>
    </source>
</evidence>
<evidence type="ECO:0000256" key="3">
    <source>
        <dbReference type="ARBA" id="ARBA00009587"/>
    </source>
</evidence>
<dbReference type="InterPro" id="IPR009721">
    <property type="entry name" value="O-acyltransferase_WSD1_C"/>
</dbReference>
<accession>A0ABW3G2S9</accession>
<dbReference type="InterPro" id="IPR014292">
    <property type="entry name" value="Acyl_transf_WS/DGAT"/>
</dbReference>
<keyword evidence="6 11" id="KW-0808">Transferase</keyword>
<name>A0ABW3G2S9_9NOCA</name>
<evidence type="ECO:0000256" key="6">
    <source>
        <dbReference type="ARBA" id="ARBA00022679"/>
    </source>
</evidence>
<evidence type="ECO:0000313" key="14">
    <source>
        <dbReference type="EMBL" id="MFD0924418.1"/>
    </source>
</evidence>
<dbReference type="InterPro" id="IPR045034">
    <property type="entry name" value="O-acyltransferase_WSD1-like"/>
</dbReference>
<dbReference type="Pfam" id="PF03007">
    <property type="entry name" value="WS_DGAT_cat"/>
    <property type="match status" value="1"/>
</dbReference>
<dbReference type="PANTHER" id="PTHR31650:SF1">
    <property type="entry name" value="WAX ESTER SYNTHASE_DIACYLGLYCEROL ACYLTRANSFERASE 4-RELATED"/>
    <property type="match status" value="1"/>
</dbReference>
<reference evidence="15" key="1">
    <citation type="journal article" date="2019" name="Int. J. Syst. Evol. Microbiol.">
        <title>The Global Catalogue of Microorganisms (GCM) 10K type strain sequencing project: providing services to taxonomists for standard genome sequencing and annotation.</title>
        <authorList>
            <consortium name="The Broad Institute Genomics Platform"/>
            <consortium name="The Broad Institute Genome Sequencing Center for Infectious Disease"/>
            <person name="Wu L."/>
            <person name="Ma J."/>
        </authorList>
    </citation>
    <scope>NUCLEOTIDE SEQUENCE [LARGE SCALE GENOMIC DNA]</scope>
    <source>
        <strain evidence="15">CCUG 50873</strain>
    </source>
</reference>